<dbReference type="AlphaFoldDB" id="A9TIZ0"/>
<reference evidence="2 4" key="1">
    <citation type="journal article" date="2008" name="Science">
        <title>The Physcomitrella genome reveals evolutionary insights into the conquest of land by plants.</title>
        <authorList>
            <person name="Rensing S."/>
            <person name="Lang D."/>
            <person name="Zimmer A."/>
            <person name="Terry A."/>
            <person name="Salamov A."/>
            <person name="Shapiro H."/>
            <person name="Nishiyama T."/>
            <person name="Perroud P.-F."/>
            <person name="Lindquist E."/>
            <person name="Kamisugi Y."/>
            <person name="Tanahashi T."/>
            <person name="Sakakibara K."/>
            <person name="Fujita T."/>
            <person name="Oishi K."/>
            <person name="Shin-I T."/>
            <person name="Kuroki Y."/>
            <person name="Toyoda A."/>
            <person name="Suzuki Y."/>
            <person name="Hashimoto A."/>
            <person name="Yamaguchi K."/>
            <person name="Sugano A."/>
            <person name="Kohara Y."/>
            <person name="Fujiyama A."/>
            <person name="Anterola A."/>
            <person name="Aoki S."/>
            <person name="Ashton N."/>
            <person name="Barbazuk W.B."/>
            <person name="Barker E."/>
            <person name="Bennetzen J."/>
            <person name="Bezanilla M."/>
            <person name="Blankenship R."/>
            <person name="Cho S.H."/>
            <person name="Dutcher S."/>
            <person name="Estelle M."/>
            <person name="Fawcett J.A."/>
            <person name="Gundlach H."/>
            <person name="Hanada K."/>
            <person name="Heyl A."/>
            <person name="Hicks K.A."/>
            <person name="Hugh J."/>
            <person name="Lohr M."/>
            <person name="Mayer K."/>
            <person name="Melkozernov A."/>
            <person name="Murata T."/>
            <person name="Nelson D."/>
            <person name="Pils B."/>
            <person name="Prigge M."/>
            <person name="Reiss B."/>
            <person name="Renner T."/>
            <person name="Rombauts S."/>
            <person name="Rushton P."/>
            <person name="Sanderfoot A."/>
            <person name="Schween G."/>
            <person name="Shiu S.-H."/>
            <person name="Stueber K."/>
            <person name="Theodoulou F.L."/>
            <person name="Tu H."/>
            <person name="Van de Peer Y."/>
            <person name="Verrier P.J."/>
            <person name="Waters E."/>
            <person name="Wood A."/>
            <person name="Yang L."/>
            <person name="Cove D."/>
            <person name="Cuming A."/>
            <person name="Hasebe M."/>
            <person name="Lucas S."/>
            <person name="Mishler D.B."/>
            <person name="Reski R."/>
            <person name="Grigoriev I."/>
            <person name="Quatrano R.S."/>
            <person name="Boore J.L."/>
        </authorList>
    </citation>
    <scope>NUCLEOTIDE SEQUENCE [LARGE SCALE GENOMIC DNA]</scope>
    <source>
        <strain evidence="3 4">cv. Gransden 2004</strain>
    </source>
</reference>
<dbReference type="Proteomes" id="UP000006727">
    <property type="component" value="Chromosome 20"/>
</dbReference>
<evidence type="ECO:0000313" key="4">
    <source>
        <dbReference type="Proteomes" id="UP000006727"/>
    </source>
</evidence>
<sequence length="137" mass="15693">MGSLMPGWDILLDPQKVMKRSKTSMTNEEIEAFWRHKQQEIELHAKKDDDRNANSLLNANETKQTTTVVTADGATTHEAVVELTQPLASSRDWWTRSNWAYLNAPPDIPDHPGHARHRPYVPQHDFANRHTRSISAM</sequence>
<dbReference type="Gramene" id="Pp3c20_22930V3.2">
    <property type="protein sequence ID" value="Pp3c20_22930V3.2"/>
    <property type="gene ID" value="Pp3c20_22930"/>
</dbReference>
<proteinExistence type="predicted"/>
<dbReference type="FunCoup" id="A9TIZ0">
    <property type="interactions" value="226"/>
</dbReference>
<evidence type="ECO:0000313" key="2">
    <source>
        <dbReference type="EMBL" id="PNR33533.1"/>
    </source>
</evidence>
<dbReference type="HOGENOM" id="CLU_114297_0_0_1"/>
<dbReference type="OrthoDB" id="1858881at2759"/>
<feature type="region of interest" description="Disordered" evidence="1">
    <location>
        <begin position="110"/>
        <end position="137"/>
    </location>
</feature>
<protein>
    <submittedName>
        <fullName evidence="2 3">Uncharacterized protein</fullName>
    </submittedName>
</protein>
<dbReference type="PANTHER" id="PTHR33872">
    <property type="entry name" value="DNA POLYMERASE EPSILON CATALYTIC SUBUNIT A"/>
    <property type="match status" value="1"/>
</dbReference>
<dbReference type="GeneID" id="112273008"/>
<dbReference type="Gramene" id="Pp3c20_22930V3.1">
    <property type="protein sequence ID" value="Pp3c20_22930V3.1"/>
    <property type="gene ID" value="Pp3c20_22930"/>
</dbReference>
<dbReference type="RefSeq" id="XP_024357069.1">
    <property type="nucleotide sequence ID" value="XM_024501301.2"/>
</dbReference>
<dbReference type="PaxDb" id="3218-PP1S241_42V6.1"/>
<dbReference type="EMBL" id="ABEU02000020">
    <property type="protein sequence ID" value="PNR33533.1"/>
    <property type="molecule type" value="Genomic_DNA"/>
</dbReference>
<accession>A9TIZ0</accession>
<dbReference type="EnsemblPlants" id="Pp3c20_22930V3.2">
    <property type="protein sequence ID" value="Pp3c20_22930V3.2"/>
    <property type="gene ID" value="Pp3c20_22930"/>
</dbReference>
<dbReference type="OMA" id="DSQFAND"/>
<reference evidence="3" key="3">
    <citation type="submission" date="2020-12" db="UniProtKB">
        <authorList>
            <consortium name="EnsemblPlants"/>
        </authorList>
    </citation>
    <scope>IDENTIFICATION</scope>
</reference>
<dbReference type="KEGG" id="ppp:112273008"/>
<reference evidence="2 4" key="2">
    <citation type="journal article" date="2018" name="Plant J.">
        <title>The Physcomitrella patens chromosome-scale assembly reveals moss genome structure and evolution.</title>
        <authorList>
            <person name="Lang D."/>
            <person name="Ullrich K.K."/>
            <person name="Murat F."/>
            <person name="Fuchs J."/>
            <person name="Jenkins J."/>
            <person name="Haas F.B."/>
            <person name="Piednoel M."/>
            <person name="Gundlach H."/>
            <person name="Van Bel M."/>
            <person name="Meyberg R."/>
            <person name="Vives C."/>
            <person name="Morata J."/>
            <person name="Symeonidi A."/>
            <person name="Hiss M."/>
            <person name="Muchero W."/>
            <person name="Kamisugi Y."/>
            <person name="Saleh O."/>
            <person name="Blanc G."/>
            <person name="Decker E.L."/>
            <person name="van Gessel N."/>
            <person name="Grimwood J."/>
            <person name="Hayes R.D."/>
            <person name="Graham S.W."/>
            <person name="Gunter L.E."/>
            <person name="McDaniel S.F."/>
            <person name="Hoernstein S.N.W."/>
            <person name="Larsson A."/>
            <person name="Li F.W."/>
            <person name="Perroud P.F."/>
            <person name="Phillips J."/>
            <person name="Ranjan P."/>
            <person name="Rokshar D.S."/>
            <person name="Rothfels C.J."/>
            <person name="Schneider L."/>
            <person name="Shu S."/>
            <person name="Stevenson D.W."/>
            <person name="Thummler F."/>
            <person name="Tillich M."/>
            <person name="Villarreal Aguilar J.C."/>
            <person name="Widiez T."/>
            <person name="Wong G.K."/>
            <person name="Wymore A."/>
            <person name="Zhang Y."/>
            <person name="Zimmer A.D."/>
            <person name="Quatrano R.S."/>
            <person name="Mayer K.F.X."/>
            <person name="Goodstein D."/>
            <person name="Casacuberta J.M."/>
            <person name="Vandepoele K."/>
            <person name="Reski R."/>
            <person name="Cuming A.C."/>
            <person name="Tuskan G.A."/>
            <person name="Maumus F."/>
            <person name="Salse J."/>
            <person name="Schmutz J."/>
            <person name="Rensing S.A."/>
        </authorList>
    </citation>
    <scope>NUCLEOTIDE SEQUENCE [LARGE SCALE GENOMIC DNA]</scope>
    <source>
        <strain evidence="3 4">cv. Gransden 2004</strain>
    </source>
</reference>
<dbReference type="PANTHER" id="PTHR33872:SF2">
    <property type="entry name" value="DNA POLYMERASE EPSILON CATALYTIC SUBUNIT A"/>
    <property type="match status" value="1"/>
</dbReference>
<organism evidence="2">
    <name type="scientific">Physcomitrium patens</name>
    <name type="common">Spreading-leaved earth moss</name>
    <name type="synonym">Physcomitrella patens</name>
    <dbReference type="NCBI Taxonomy" id="3218"/>
    <lineage>
        <taxon>Eukaryota</taxon>
        <taxon>Viridiplantae</taxon>
        <taxon>Streptophyta</taxon>
        <taxon>Embryophyta</taxon>
        <taxon>Bryophyta</taxon>
        <taxon>Bryophytina</taxon>
        <taxon>Bryopsida</taxon>
        <taxon>Funariidae</taxon>
        <taxon>Funariales</taxon>
        <taxon>Funariaceae</taxon>
        <taxon>Physcomitrium</taxon>
    </lineage>
</organism>
<evidence type="ECO:0000256" key="1">
    <source>
        <dbReference type="SAM" id="MobiDB-lite"/>
    </source>
</evidence>
<gene>
    <name evidence="3" type="primary">LOC112273008</name>
    <name evidence="2" type="ORF">PHYPA_025477</name>
</gene>
<keyword evidence="4" id="KW-1185">Reference proteome</keyword>
<evidence type="ECO:0000313" key="3">
    <source>
        <dbReference type="EnsemblPlants" id="Pp3c20_22930V3.1"/>
    </source>
</evidence>
<dbReference type="EnsemblPlants" id="Pp3c20_22930V3.1">
    <property type="protein sequence ID" value="Pp3c20_22930V3.1"/>
    <property type="gene ID" value="Pp3c20_22930"/>
</dbReference>
<name>A9TIZ0_PHYPA</name>